<dbReference type="SUPFAM" id="SSF81606">
    <property type="entry name" value="PP2C-like"/>
    <property type="match status" value="1"/>
</dbReference>
<proteinExistence type="predicted"/>
<keyword evidence="3" id="KW-1185">Reference proteome</keyword>
<protein>
    <submittedName>
        <fullName evidence="2">PP2C family serine/threonine-protein phosphatase</fullName>
        <ecNumber evidence="2">3.1.3.16</ecNumber>
    </submittedName>
</protein>
<organism evidence="2 3">
    <name type="scientific">Pedobacter alpinus</name>
    <dbReference type="NCBI Taxonomy" id="1590643"/>
    <lineage>
        <taxon>Bacteria</taxon>
        <taxon>Pseudomonadati</taxon>
        <taxon>Bacteroidota</taxon>
        <taxon>Sphingobacteriia</taxon>
        <taxon>Sphingobacteriales</taxon>
        <taxon>Sphingobacteriaceae</taxon>
        <taxon>Pedobacter</taxon>
    </lineage>
</organism>
<dbReference type="Proteomes" id="UP001597546">
    <property type="component" value="Unassembled WGS sequence"/>
</dbReference>
<dbReference type="Pfam" id="PF13672">
    <property type="entry name" value="PP2C_2"/>
    <property type="match status" value="1"/>
</dbReference>
<dbReference type="InterPro" id="IPR001932">
    <property type="entry name" value="PPM-type_phosphatase-like_dom"/>
</dbReference>
<dbReference type="InterPro" id="IPR036457">
    <property type="entry name" value="PPM-type-like_dom_sf"/>
</dbReference>
<accession>A0ABW5TY67</accession>
<reference evidence="3" key="1">
    <citation type="journal article" date="2019" name="Int. J. Syst. Evol. Microbiol.">
        <title>The Global Catalogue of Microorganisms (GCM) 10K type strain sequencing project: providing services to taxonomists for standard genome sequencing and annotation.</title>
        <authorList>
            <consortium name="The Broad Institute Genomics Platform"/>
            <consortium name="The Broad Institute Genome Sequencing Center for Infectious Disease"/>
            <person name="Wu L."/>
            <person name="Ma J."/>
        </authorList>
    </citation>
    <scope>NUCLEOTIDE SEQUENCE [LARGE SCALE GENOMIC DNA]</scope>
    <source>
        <strain evidence="3">KCTC 42456</strain>
    </source>
</reference>
<dbReference type="EC" id="3.1.3.16" evidence="2"/>
<dbReference type="EMBL" id="JBHULV010000056">
    <property type="protein sequence ID" value="MFD2733548.1"/>
    <property type="molecule type" value="Genomic_DNA"/>
</dbReference>
<keyword evidence="2" id="KW-0378">Hydrolase</keyword>
<dbReference type="GO" id="GO:0004722">
    <property type="term" value="F:protein serine/threonine phosphatase activity"/>
    <property type="evidence" value="ECO:0007669"/>
    <property type="project" value="UniProtKB-EC"/>
</dbReference>
<sequence>MYGNWVIAKGSSIGGRHIEDNLPCQDSNAVFFNLEMDYGIAIVSDGAGSASQSDLGSKIVVDNGIELLNERFSETSFQDLIQKEQIEVESFFIEFYKLLYKKFEEYSTGNDLPIKSLAATSIIVVFSKSGLICSHIGDGRAGYQDSENNWHSILEPFKGEEANQTIFITSDIWEKPNEFIRTTKVNNQIQSFTLMSDGCESASFELNRFNVEIQLYEKLNNPYPKFFNPNIAILRELALSRKSAEEIDDLWLKFLHDGNSKFESEIDDKTLILGTLINNVSNA</sequence>
<evidence type="ECO:0000313" key="3">
    <source>
        <dbReference type="Proteomes" id="UP001597546"/>
    </source>
</evidence>
<name>A0ABW5TY67_9SPHI</name>
<dbReference type="Gene3D" id="3.60.40.10">
    <property type="entry name" value="PPM-type phosphatase domain"/>
    <property type="match status" value="1"/>
</dbReference>
<gene>
    <name evidence="2" type="ORF">ACFSSE_17700</name>
</gene>
<evidence type="ECO:0000313" key="2">
    <source>
        <dbReference type="EMBL" id="MFD2733548.1"/>
    </source>
</evidence>
<dbReference type="RefSeq" id="WP_379045038.1">
    <property type="nucleotide sequence ID" value="NZ_JBHSKW010000051.1"/>
</dbReference>
<comment type="caution">
    <text evidence="2">The sequence shown here is derived from an EMBL/GenBank/DDBJ whole genome shotgun (WGS) entry which is preliminary data.</text>
</comment>
<evidence type="ECO:0000259" key="1">
    <source>
        <dbReference type="Pfam" id="PF13672"/>
    </source>
</evidence>
<feature type="domain" description="PPM-type phosphatase" evidence="1">
    <location>
        <begin position="14"/>
        <end position="209"/>
    </location>
</feature>